<dbReference type="InterPro" id="IPR036388">
    <property type="entry name" value="WH-like_DNA-bd_sf"/>
</dbReference>
<organism evidence="8 9">
    <name type="scientific">Sanghuangporus baumii</name>
    <name type="common">Phellinus baumii</name>
    <dbReference type="NCBI Taxonomy" id="108892"/>
    <lineage>
        <taxon>Eukaryota</taxon>
        <taxon>Fungi</taxon>
        <taxon>Dikarya</taxon>
        <taxon>Basidiomycota</taxon>
        <taxon>Agaricomycotina</taxon>
        <taxon>Agaricomycetes</taxon>
        <taxon>Hymenochaetales</taxon>
        <taxon>Hymenochaetaceae</taxon>
        <taxon>Sanghuangporus</taxon>
    </lineage>
</organism>
<feature type="compositionally biased region" description="Basic residues" evidence="6">
    <location>
        <begin position="96"/>
        <end position="105"/>
    </location>
</feature>
<evidence type="ECO:0000256" key="3">
    <source>
        <dbReference type="ARBA" id="ARBA00023125"/>
    </source>
</evidence>
<evidence type="ECO:0000256" key="4">
    <source>
        <dbReference type="ARBA" id="ARBA00023242"/>
    </source>
</evidence>
<evidence type="ECO:0000256" key="1">
    <source>
        <dbReference type="ARBA" id="ARBA00004123"/>
    </source>
</evidence>
<feature type="region of interest" description="Disordered" evidence="6">
    <location>
        <begin position="733"/>
        <end position="866"/>
    </location>
</feature>
<feature type="compositionally biased region" description="Gly residues" evidence="6">
    <location>
        <begin position="360"/>
        <end position="381"/>
    </location>
</feature>
<feature type="compositionally biased region" description="Low complexity" evidence="6">
    <location>
        <begin position="776"/>
        <end position="796"/>
    </location>
</feature>
<feature type="region of interest" description="Disordered" evidence="6">
    <location>
        <begin position="198"/>
        <end position="268"/>
    </location>
</feature>
<feature type="compositionally biased region" description="Polar residues" evidence="6">
    <location>
        <begin position="844"/>
        <end position="858"/>
    </location>
</feature>
<gene>
    <name evidence="8" type="ORF">A7U60_g6629</name>
</gene>
<feature type="compositionally biased region" description="Basic and acidic residues" evidence="6">
    <location>
        <begin position="756"/>
        <end position="765"/>
    </location>
</feature>
<feature type="compositionally biased region" description="Polar residues" evidence="6">
    <location>
        <begin position="198"/>
        <end position="216"/>
    </location>
</feature>
<dbReference type="OrthoDB" id="60033at2759"/>
<dbReference type="Proteomes" id="UP000757232">
    <property type="component" value="Unassembled WGS sequence"/>
</dbReference>
<dbReference type="EMBL" id="LNZH02000203">
    <property type="protein sequence ID" value="OCB86317.1"/>
    <property type="molecule type" value="Genomic_DNA"/>
</dbReference>
<dbReference type="GO" id="GO:0003700">
    <property type="term" value="F:DNA-binding transcription factor activity"/>
    <property type="evidence" value="ECO:0007669"/>
    <property type="project" value="InterPro"/>
</dbReference>
<feature type="region of interest" description="Disordered" evidence="6">
    <location>
        <begin position="653"/>
        <end position="691"/>
    </location>
</feature>
<sequence>MDVDHHQQQQQQQHAHTSFPSSDAHFTSSSEVHQNANHQQQVQQSSPSLSQQSQQQQQAQQPSPESPSQSLSHVTQPQTQVPQQQTQNQPWQPTAHSHHQQHPHPHLLPISVPVPGSLPAVSASPTSYSPASAHPADSYPFYSQPTGHSQAQSQSQQQQVPGADGGHHVHGHGHAHQGMERSASLSLNISSLSVQSPANFSPLTPSPHPSTASTAQTLSPVTPLSPSTTPHAHHYQTHNRHSGQGQGPNQGSMFAYAPPSEGSYNSSGGYDTSVAAGVTLPAYARAPSSRSSSAASTAGLSTKSSIPRKRSFHNSTAIPVATLEVGDSGSIPGYNPALGHNAHDLGPGSFDDVDVELYSGPGGMDGMDGRSGGSPGEGGESSSGDGDEDPFKSLSLGVGPGASHTGGVHGANSGLSSLSIPSHGGYGPISAKTTGTNNFVTKLYHFVVSNVGEFSRTILGTHFKHNNLNMYGFHKINRGRQTPRGGRTSSGSGQISGSGSADQQVWEFSHHKFLRGRPDLLDEIKRKALDPDPTVKQRVELPGELAAQLGQMRENHRRVVRALEWERAKVDKLVGVVRQLSDVVGRAFPGSVAPFPPELWEPPENNPPIFITSPSAPTLSPASASSRPYGSVNGSASAAVNGMTLPSAFSGLQPFSPGSSPTASEFAHPGHAQHGGHYGHTAYHGHHGGHVHHLNRAHSMQNISYDGSSFAAPSPVTGGPRYDDVMELDASSLPGQGLSDRKRQRTGAFVTGSGLDGKRLSRARSDSAPLGYGAWGAATSAPPTSAGPGTGTPATGSGLGRPRSGSVLGQVNARLSQQSQAGMQAGQGRRGEELMVNISGIGNGKSNSPGGQSPSATSPLVPKAGG</sequence>
<feature type="compositionally biased region" description="Low complexity" evidence="6">
    <location>
        <begin position="286"/>
        <end position="305"/>
    </location>
</feature>
<protein>
    <recommendedName>
        <fullName evidence="7">HSF-type DNA-binding domain-containing protein</fullName>
    </recommendedName>
</protein>
<dbReference type="InterPro" id="IPR000232">
    <property type="entry name" value="HSF_DNA-bd"/>
</dbReference>
<keyword evidence="9" id="KW-1185">Reference proteome</keyword>
<feature type="compositionally biased region" description="Polar residues" evidence="6">
    <location>
        <begin position="15"/>
        <end position="30"/>
    </location>
</feature>
<feature type="compositionally biased region" description="Low complexity" evidence="6">
    <location>
        <begin position="119"/>
        <end position="136"/>
    </location>
</feature>
<feature type="compositionally biased region" description="Low complexity" evidence="6">
    <location>
        <begin position="149"/>
        <end position="159"/>
    </location>
</feature>
<proteinExistence type="inferred from homology"/>
<feature type="domain" description="HSF-type DNA-binding" evidence="7">
    <location>
        <begin position="435"/>
        <end position="527"/>
    </location>
</feature>
<comment type="similarity">
    <text evidence="2 5">Belongs to the HSF family.</text>
</comment>
<reference evidence="8" key="1">
    <citation type="submission" date="2016-06" db="EMBL/GenBank/DDBJ databases">
        <title>Draft Genome sequence of the fungus Inonotus baumii.</title>
        <authorList>
            <person name="Zhu H."/>
            <person name="Lin W."/>
        </authorList>
    </citation>
    <scope>NUCLEOTIDE SEQUENCE</scope>
    <source>
        <strain evidence="8">821</strain>
    </source>
</reference>
<evidence type="ECO:0000256" key="5">
    <source>
        <dbReference type="RuleBase" id="RU004020"/>
    </source>
</evidence>
<feature type="compositionally biased region" description="Low complexity" evidence="6">
    <location>
        <begin position="31"/>
        <end position="94"/>
    </location>
</feature>
<feature type="region of interest" description="Disordered" evidence="6">
    <location>
        <begin position="1"/>
        <end position="181"/>
    </location>
</feature>
<dbReference type="PANTHER" id="PTHR10015:SF427">
    <property type="entry name" value="HEAT SHOCK FACTOR PROTEIN"/>
    <property type="match status" value="1"/>
</dbReference>
<evidence type="ECO:0000259" key="7">
    <source>
        <dbReference type="SMART" id="SM00415"/>
    </source>
</evidence>
<keyword evidence="4" id="KW-0539">Nucleus</keyword>
<dbReference type="GO" id="GO:0043565">
    <property type="term" value="F:sequence-specific DNA binding"/>
    <property type="evidence" value="ECO:0007669"/>
    <property type="project" value="InterPro"/>
</dbReference>
<dbReference type="GO" id="GO:0005634">
    <property type="term" value="C:nucleus"/>
    <property type="evidence" value="ECO:0007669"/>
    <property type="project" value="UniProtKB-SubCell"/>
</dbReference>
<evidence type="ECO:0000313" key="9">
    <source>
        <dbReference type="Proteomes" id="UP000757232"/>
    </source>
</evidence>
<feature type="compositionally biased region" description="Low complexity" evidence="6">
    <location>
        <begin position="816"/>
        <end position="827"/>
    </location>
</feature>
<dbReference type="SMART" id="SM00415">
    <property type="entry name" value="HSF"/>
    <property type="match status" value="1"/>
</dbReference>
<feature type="compositionally biased region" description="Basic residues" evidence="6">
    <location>
        <begin position="231"/>
        <end position="241"/>
    </location>
</feature>
<feature type="region of interest" description="Disordered" evidence="6">
    <location>
        <begin position="477"/>
        <end position="501"/>
    </location>
</feature>
<accession>A0A9Q5HV12</accession>
<comment type="subcellular location">
    <subcellularLocation>
        <location evidence="1">Nucleus</location>
    </subcellularLocation>
</comment>
<dbReference type="Gene3D" id="1.10.10.10">
    <property type="entry name" value="Winged helix-like DNA-binding domain superfamily/Winged helix DNA-binding domain"/>
    <property type="match status" value="1"/>
</dbReference>
<dbReference type="SUPFAM" id="SSF46785">
    <property type="entry name" value="Winged helix' DNA-binding domain"/>
    <property type="match status" value="1"/>
</dbReference>
<dbReference type="InterPro" id="IPR036390">
    <property type="entry name" value="WH_DNA-bd_sf"/>
</dbReference>
<dbReference type="PANTHER" id="PTHR10015">
    <property type="entry name" value="HEAT SHOCK TRANSCRIPTION FACTOR"/>
    <property type="match status" value="1"/>
</dbReference>
<evidence type="ECO:0000256" key="6">
    <source>
        <dbReference type="SAM" id="MobiDB-lite"/>
    </source>
</evidence>
<dbReference type="Pfam" id="PF00447">
    <property type="entry name" value="HSF_DNA-bind"/>
    <property type="match status" value="1"/>
</dbReference>
<feature type="compositionally biased region" description="Low complexity" evidence="6">
    <location>
        <begin position="479"/>
        <end position="500"/>
    </location>
</feature>
<dbReference type="AlphaFoldDB" id="A0A9Q5HV12"/>
<feature type="region of interest" description="Disordered" evidence="6">
    <location>
        <begin position="286"/>
        <end position="311"/>
    </location>
</feature>
<comment type="caution">
    <text evidence="8">The sequence shown here is derived from an EMBL/GenBank/DDBJ whole genome shotgun (WGS) entry which is preliminary data.</text>
</comment>
<evidence type="ECO:0000313" key="8">
    <source>
        <dbReference type="EMBL" id="OCB86317.1"/>
    </source>
</evidence>
<name>A0A9Q5HV12_SANBA</name>
<feature type="compositionally biased region" description="Low complexity" evidence="6">
    <location>
        <begin position="217"/>
        <end position="230"/>
    </location>
</feature>
<evidence type="ECO:0000256" key="2">
    <source>
        <dbReference type="ARBA" id="ARBA00006403"/>
    </source>
</evidence>
<keyword evidence="3" id="KW-0238">DNA-binding</keyword>
<feature type="region of interest" description="Disordered" evidence="6">
    <location>
        <begin position="342"/>
        <end position="410"/>
    </location>
</feature>